<evidence type="ECO:0000256" key="1">
    <source>
        <dbReference type="ARBA" id="ARBA00023015"/>
    </source>
</evidence>
<dbReference type="PANTHER" id="PTHR46796:SF7">
    <property type="entry name" value="ARAC FAMILY TRANSCRIPTIONAL REGULATOR"/>
    <property type="match status" value="1"/>
</dbReference>
<reference evidence="5 6" key="1">
    <citation type="submission" date="2023-07" db="EMBL/GenBank/DDBJ databases">
        <title>Sorghum-associated microbial communities from plants grown in Nebraska, USA.</title>
        <authorList>
            <person name="Schachtman D."/>
        </authorList>
    </citation>
    <scope>NUCLEOTIDE SEQUENCE [LARGE SCALE GENOMIC DNA]</scope>
    <source>
        <strain evidence="5 6">2980</strain>
    </source>
</reference>
<gene>
    <name evidence="5" type="ORF">J2Y69_001601</name>
</gene>
<evidence type="ECO:0000256" key="2">
    <source>
        <dbReference type="ARBA" id="ARBA00023125"/>
    </source>
</evidence>
<keyword evidence="6" id="KW-1185">Reference proteome</keyword>
<dbReference type="Pfam" id="PF12833">
    <property type="entry name" value="HTH_18"/>
    <property type="match status" value="1"/>
</dbReference>
<dbReference type="EMBL" id="JAVDUM010000006">
    <property type="protein sequence ID" value="MDR6867002.1"/>
    <property type="molecule type" value="Genomic_DNA"/>
</dbReference>
<organism evidence="5 6">
    <name type="scientific">Microbacterium resistens</name>
    <dbReference type="NCBI Taxonomy" id="156977"/>
    <lineage>
        <taxon>Bacteria</taxon>
        <taxon>Bacillati</taxon>
        <taxon>Actinomycetota</taxon>
        <taxon>Actinomycetes</taxon>
        <taxon>Micrococcales</taxon>
        <taxon>Microbacteriaceae</taxon>
        <taxon>Microbacterium</taxon>
    </lineage>
</organism>
<keyword evidence="1" id="KW-0805">Transcription regulation</keyword>
<dbReference type="InterPro" id="IPR018062">
    <property type="entry name" value="HTH_AraC-typ_CS"/>
</dbReference>
<dbReference type="PRINTS" id="PR00032">
    <property type="entry name" value="HTHARAC"/>
</dbReference>
<evidence type="ECO:0000313" key="5">
    <source>
        <dbReference type="EMBL" id="MDR6867002.1"/>
    </source>
</evidence>
<accession>A0ABU1SBL5</accession>
<dbReference type="SMART" id="SM00342">
    <property type="entry name" value="HTH_ARAC"/>
    <property type="match status" value="1"/>
</dbReference>
<dbReference type="InterPro" id="IPR050204">
    <property type="entry name" value="AraC_XylS_family_regulators"/>
</dbReference>
<proteinExistence type="predicted"/>
<evidence type="ECO:0000256" key="3">
    <source>
        <dbReference type="ARBA" id="ARBA00023163"/>
    </source>
</evidence>
<dbReference type="Proteomes" id="UP001259347">
    <property type="component" value="Unassembled WGS sequence"/>
</dbReference>
<dbReference type="SUPFAM" id="SSF46689">
    <property type="entry name" value="Homeodomain-like"/>
    <property type="match status" value="2"/>
</dbReference>
<dbReference type="RefSeq" id="WP_310019348.1">
    <property type="nucleotide sequence ID" value="NZ_JAVDUM010000006.1"/>
</dbReference>
<dbReference type="PROSITE" id="PS01124">
    <property type="entry name" value="HTH_ARAC_FAMILY_2"/>
    <property type="match status" value="1"/>
</dbReference>
<protein>
    <submittedName>
        <fullName evidence="5">AraC-like DNA-binding protein</fullName>
    </submittedName>
</protein>
<dbReference type="PROSITE" id="PS00041">
    <property type="entry name" value="HTH_ARAC_FAMILY_1"/>
    <property type="match status" value="1"/>
</dbReference>
<dbReference type="InterPro" id="IPR020449">
    <property type="entry name" value="Tscrpt_reg_AraC-type_HTH"/>
</dbReference>
<evidence type="ECO:0000313" key="6">
    <source>
        <dbReference type="Proteomes" id="UP001259347"/>
    </source>
</evidence>
<dbReference type="Gene3D" id="1.10.10.60">
    <property type="entry name" value="Homeodomain-like"/>
    <property type="match status" value="1"/>
</dbReference>
<comment type="caution">
    <text evidence="5">The sequence shown here is derived from an EMBL/GenBank/DDBJ whole genome shotgun (WGS) entry which is preliminary data.</text>
</comment>
<dbReference type="PANTHER" id="PTHR46796">
    <property type="entry name" value="HTH-TYPE TRANSCRIPTIONAL ACTIVATOR RHAS-RELATED"/>
    <property type="match status" value="1"/>
</dbReference>
<dbReference type="InterPro" id="IPR009057">
    <property type="entry name" value="Homeodomain-like_sf"/>
</dbReference>
<keyword evidence="3" id="KW-0804">Transcription</keyword>
<sequence>MSAIAPPAPAPARAQDERTGEAIEKLLSAVDVRIRRQQRITTREQEILAVPARAVTLIYVIAGIVRVEHGLGTSCTVPGREEVRPPSSAASLSIFTAGDVLLSAGRRAISVHASPGATVLMSTLDLADAAAHVADLLPDLANVRGFSVLEPAAAALAEHMGIDREAAEVPERRGDEVICRTMARTVLLSAIRAWSANGCAPVGWPSVSNDPYLDRVVDAIHAEPGRDWSVEGLAAVGAMSRSVFAERFRTALGRSPLGYVAEVRMRSAQELLRRGLGVSAVSRELGYSSDEGFSRAFRRHTGMTPSAWRTSRA</sequence>
<evidence type="ECO:0000259" key="4">
    <source>
        <dbReference type="PROSITE" id="PS01124"/>
    </source>
</evidence>
<name>A0ABU1SBL5_9MICO</name>
<keyword evidence="2" id="KW-0238">DNA-binding</keyword>
<dbReference type="InterPro" id="IPR018060">
    <property type="entry name" value="HTH_AraC"/>
</dbReference>
<feature type="domain" description="HTH araC/xylS-type" evidence="4">
    <location>
        <begin position="214"/>
        <end position="311"/>
    </location>
</feature>